<dbReference type="AlphaFoldDB" id="A0A3B0ADJ9"/>
<evidence type="ECO:0000313" key="2">
    <source>
        <dbReference type="Proteomes" id="UP000279968"/>
    </source>
</evidence>
<organism evidence="1 2">
    <name type="scientific">Micromonospora costi</name>
    <dbReference type="NCBI Taxonomy" id="1530042"/>
    <lineage>
        <taxon>Bacteria</taxon>
        <taxon>Bacillati</taxon>
        <taxon>Actinomycetota</taxon>
        <taxon>Actinomycetes</taxon>
        <taxon>Micromonosporales</taxon>
        <taxon>Micromonosporaceae</taxon>
        <taxon>Micromonospora</taxon>
    </lineage>
</organism>
<accession>A0A3B0ADJ9</accession>
<dbReference type="OrthoDB" id="3405091at2"/>
<dbReference type="Proteomes" id="UP000279968">
    <property type="component" value="Unassembled WGS sequence"/>
</dbReference>
<keyword evidence="2" id="KW-1185">Reference proteome</keyword>
<gene>
    <name evidence="1" type="ORF">D7193_08915</name>
</gene>
<proteinExistence type="predicted"/>
<evidence type="ECO:0000313" key="1">
    <source>
        <dbReference type="EMBL" id="RKN58632.1"/>
    </source>
</evidence>
<name>A0A3B0ADJ9_9ACTN</name>
<protein>
    <submittedName>
        <fullName evidence="1">Uncharacterized protein</fullName>
    </submittedName>
</protein>
<reference evidence="1 2" key="1">
    <citation type="journal article" date="2015" name="Int. J. Syst. Evol. Microbiol.">
        <title>Micromonospora costi sp. nov., isolated from a leaf of Costus speciosus.</title>
        <authorList>
            <person name="Thawai C."/>
        </authorList>
    </citation>
    <scope>NUCLEOTIDE SEQUENCE [LARGE SCALE GENOMIC DNA]</scope>
    <source>
        <strain evidence="1 2">CS1-12</strain>
    </source>
</reference>
<dbReference type="RefSeq" id="WP_120778793.1">
    <property type="nucleotide sequence ID" value="NZ_JBHLUP010000009.1"/>
</dbReference>
<comment type="caution">
    <text evidence="1">The sequence shown here is derived from an EMBL/GenBank/DDBJ whole genome shotgun (WGS) entry which is preliminary data.</text>
</comment>
<dbReference type="Gene3D" id="1.10.287.1060">
    <property type="entry name" value="ESAT-6-like"/>
    <property type="match status" value="1"/>
</dbReference>
<dbReference type="EMBL" id="RBAN01000001">
    <property type="protein sequence ID" value="RKN58632.1"/>
    <property type="molecule type" value="Genomic_DNA"/>
</dbReference>
<sequence length="122" mass="13365">MTGRTEVDLLSLEDFHSRLADRLTQAESLLRKLNTEMQCTPPALGTFADATSNARRYSEIHQSYVEQAQRLEQAVKAAQKATSTILANYRTTEARNAASATDIASVLTGVNEALDPEGKPRV</sequence>